<keyword evidence="2" id="KW-0805">Transcription regulation</keyword>
<dbReference type="Gene3D" id="3.40.190.290">
    <property type="match status" value="1"/>
</dbReference>
<keyword evidence="4" id="KW-0804">Transcription</keyword>
<reference evidence="6 7" key="1">
    <citation type="submission" date="2016-10" db="EMBL/GenBank/DDBJ databases">
        <authorList>
            <person name="de Groot N.N."/>
        </authorList>
    </citation>
    <scope>NUCLEOTIDE SEQUENCE [LARGE SCALE GENOMIC DNA]</scope>
    <source>
        <strain evidence="6 7">DSM 378</strain>
    </source>
</reference>
<dbReference type="InterPro" id="IPR036388">
    <property type="entry name" value="WH-like_DNA-bd_sf"/>
</dbReference>
<dbReference type="FunFam" id="1.10.10.10:FF:000001">
    <property type="entry name" value="LysR family transcriptional regulator"/>
    <property type="match status" value="1"/>
</dbReference>
<gene>
    <name evidence="6" type="ORF">SAMN04244573_01269</name>
</gene>
<feature type="domain" description="HTH lysR-type" evidence="5">
    <location>
        <begin position="7"/>
        <end position="64"/>
    </location>
</feature>
<evidence type="ECO:0000256" key="2">
    <source>
        <dbReference type="ARBA" id="ARBA00023015"/>
    </source>
</evidence>
<organism evidence="6 7">
    <name type="scientific">Azotobacter beijerinckii</name>
    <dbReference type="NCBI Taxonomy" id="170623"/>
    <lineage>
        <taxon>Bacteria</taxon>
        <taxon>Pseudomonadati</taxon>
        <taxon>Pseudomonadota</taxon>
        <taxon>Gammaproteobacteria</taxon>
        <taxon>Pseudomonadales</taxon>
        <taxon>Pseudomonadaceae</taxon>
        <taxon>Azotobacter</taxon>
    </lineage>
</organism>
<protein>
    <submittedName>
        <fullName evidence="6">DNA-binding transcriptional regulator, LysR family</fullName>
    </submittedName>
</protein>
<sequence>MSSWERLNPQLLRHFLAVSRCGSLIAAAQELHCVPSNVSARLRQLEAQLGVALFQRQAQRLRLTPAGTRLLPHAEQLEQLCRAAWSSVQEDLWAGELRLGSMESTAAVRLPEVLAALHREAPRLDLSLVTGTSGHLLGEVLAGRLDAALIGGPHEDPRLHGEAIWHEELVLVLPEGLAPESLTQAPVTLLGFPSGCHYRERLERWSERHRLQVGARQSYGSIDAILGAAAAGMGVGLLPRSLLELHPRGRLVRWRPIEADLAAAPTLLVRRRDAPVHAALERLLELLRAEPVPATA</sequence>
<dbReference type="GO" id="GO:0003700">
    <property type="term" value="F:DNA-binding transcription factor activity"/>
    <property type="evidence" value="ECO:0007669"/>
    <property type="project" value="InterPro"/>
</dbReference>
<dbReference type="PROSITE" id="PS50931">
    <property type="entry name" value="HTH_LYSR"/>
    <property type="match status" value="1"/>
</dbReference>
<name>A0A1H9EI84_9GAMM</name>
<evidence type="ECO:0000256" key="1">
    <source>
        <dbReference type="ARBA" id="ARBA00009437"/>
    </source>
</evidence>
<dbReference type="InterPro" id="IPR036390">
    <property type="entry name" value="WH_DNA-bd_sf"/>
</dbReference>
<proteinExistence type="inferred from homology"/>
<dbReference type="InterPro" id="IPR005119">
    <property type="entry name" value="LysR_subst-bd"/>
</dbReference>
<evidence type="ECO:0000259" key="5">
    <source>
        <dbReference type="PROSITE" id="PS50931"/>
    </source>
</evidence>
<comment type="similarity">
    <text evidence="1">Belongs to the LysR transcriptional regulatory family.</text>
</comment>
<dbReference type="SUPFAM" id="SSF53850">
    <property type="entry name" value="Periplasmic binding protein-like II"/>
    <property type="match status" value="1"/>
</dbReference>
<keyword evidence="3 6" id="KW-0238">DNA-binding</keyword>
<accession>A0A1H9EI84</accession>
<evidence type="ECO:0000256" key="3">
    <source>
        <dbReference type="ARBA" id="ARBA00023125"/>
    </source>
</evidence>
<dbReference type="Pfam" id="PF03466">
    <property type="entry name" value="LysR_substrate"/>
    <property type="match status" value="1"/>
</dbReference>
<evidence type="ECO:0000313" key="6">
    <source>
        <dbReference type="EMBL" id="SEQ24718.1"/>
    </source>
</evidence>
<dbReference type="SUPFAM" id="SSF46785">
    <property type="entry name" value="Winged helix' DNA-binding domain"/>
    <property type="match status" value="1"/>
</dbReference>
<dbReference type="EMBL" id="FOFJ01000008">
    <property type="protein sequence ID" value="SEQ24718.1"/>
    <property type="molecule type" value="Genomic_DNA"/>
</dbReference>
<dbReference type="Gene3D" id="1.10.10.10">
    <property type="entry name" value="Winged helix-like DNA-binding domain superfamily/Winged helix DNA-binding domain"/>
    <property type="match status" value="1"/>
</dbReference>
<dbReference type="AlphaFoldDB" id="A0A1H9EI84"/>
<dbReference type="InterPro" id="IPR000847">
    <property type="entry name" value="LysR_HTH_N"/>
</dbReference>
<dbReference type="Pfam" id="PF00126">
    <property type="entry name" value="HTH_1"/>
    <property type="match status" value="1"/>
</dbReference>
<dbReference type="RefSeq" id="WP_090620436.1">
    <property type="nucleotide sequence ID" value="NZ_FOFJ01000008.1"/>
</dbReference>
<evidence type="ECO:0000256" key="4">
    <source>
        <dbReference type="ARBA" id="ARBA00023163"/>
    </source>
</evidence>
<dbReference type="GO" id="GO:0000976">
    <property type="term" value="F:transcription cis-regulatory region binding"/>
    <property type="evidence" value="ECO:0007669"/>
    <property type="project" value="TreeGrafter"/>
</dbReference>
<dbReference type="PANTHER" id="PTHR30126:SF40">
    <property type="entry name" value="HTH-TYPE TRANSCRIPTIONAL REGULATOR GLTR"/>
    <property type="match status" value="1"/>
</dbReference>
<dbReference type="Proteomes" id="UP000199267">
    <property type="component" value="Unassembled WGS sequence"/>
</dbReference>
<evidence type="ECO:0000313" key="7">
    <source>
        <dbReference type="Proteomes" id="UP000199267"/>
    </source>
</evidence>
<dbReference type="PANTHER" id="PTHR30126">
    <property type="entry name" value="HTH-TYPE TRANSCRIPTIONAL REGULATOR"/>
    <property type="match status" value="1"/>
</dbReference>